<gene>
    <name evidence="16" type="ORF">CcCBS67573_g03320</name>
</gene>
<evidence type="ECO:0000256" key="4">
    <source>
        <dbReference type="ARBA" id="ARBA00022692"/>
    </source>
</evidence>
<feature type="transmembrane region" description="Helical" evidence="14">
    <location>
        <begin position="173"/>
        <end position="195"/>
    </location>
</feature>
<keyword evidence="3" id="KW-0444">Lipid biosynthesis</keyword>
<keyword evidence="8" id="KW-0443">Lipid metabolism</keyword>
<dbReference type="PANTHER" id="PTHR14207:SF0">
    <property type="entry name" value="3-BETA-HYDROXYSTEROID-DELTA(8),DELTA(7)-ISOMERASE"/>
    <property type="match status" value="1"/>
</dbReference>
<evidence type="ECO:0000256" key="8">
    <source>
        <dbReference type="ARBA" id="ARBA00023098"/>
    </source>
</evidence>
<feature type="transmembrane region" description="Helical" evidence="14">
    <location>
        <begin position="20"/>
        <end position="46"/>
    </location>
</feature>
<keyword evidence="5" id="KW-0752">Steroid biosynthesis</keyword>
<dbReference type="GO" id="GO:0047750">
    <property type="term" value="F:cholestenol delta-isomerase activity"/>
    <property type="evidence" value="ECO:0007669"/>
    <property type="project" value="InterPro"/>
</dbReference>
<protein>
    <recommendedName>
        <fullName evidence="15">EXPERA domain-containing protein</fullName>
    </recommendedName>
</protein>
<organism evidence="16 17">
    <name type="scientific">Chytriomyces confervae</name>
    <dbReference type="NCBI Taxonomy" id="246404"/>
    <lineage>
        <taxon>Eukaryota</taxon>
        <taxon>Fungi</taxon>
        <taxon>Fungi incertae sedis</taxon>
        <taxon>Chytridiomycota</taxon>
        <taxon>Chytridiomycota incertae sedis</taxon>
        <taxon>Chytridiomycetes</taxon>
        <taxon>Chytridiales</taxon>
        <taxon>Chytriomycetaceae</taxon>
        <taxon>Chytriomyces</taxon>
    </lineage>
</organism>
<comment type="caution">
    <text evidence="16">The sequence shown here is derived from an EMBL/GenBank/DDBJ whole genome shotgun (WGS) entry which is preliminary data.</text>
</comment>
<dbReference type="GO" id="GO:0005783">
    <property type="term" value="C:endoplasmic reticulum"/>
    <property type="evidence" value="ECO:0007669"/>
    <property type="project" value="TreeGrafter"/>
</dbReference>
<dbReference type="OrthoDB" id="58557at2759"/>
<sequence>MAITHPFYPRNVSLPHYTPAQLSMVETLAIFFSWVFAAIGIATFLISRKTKSTSTRLLFIWYVTCALIHGVVEGYFAWTNKTIAGDQTVLSAVWKEYAMSDSRYMSSDSFVVVMEGITAACWGPLSLVIAYLIYRDDPARHVLQIIVSLGQLYGLLIYYITAHFANYEHSSPAFLHFVVYFWGFNAPWFFIPLAVMRSSGMEIVKACRLLQQTERKQQQKVKKN</sequence>
<keyword evidence="11" id="KW-0753">Steroid metabolism</keyword>
<evidence type="ECO:0000256" key="2">
    <source>
        <dbReference type="ARBA" id="ARBA00008337"/>
    </source>
</evidence>
<dbReference type="GO" id="GO:0004769">
    <property type="term" value="F:steroid Delta-isomerase activity"/>
    <property type="evidence" value="ECO:0007669"/>
    <property type="project" value="TreeGrafter"/>
</dbReference>
<dbReference type="GO" id="GO:0016020">
    <property type="term" value="C:membrane"/>
    <property type="evidence" value="ECO:0007669"/>
    <property type="project" value="UniProtKB-SubCell"/>
</dbReference>
<dbReference type="PANTHER" id="PTHR14207">
    <property type="entry name" value="STEROL ISOMERASE"/>
    <property type="match status" value="1"/>
</dbReference>
<evidence type="ECO:0000313" key="17">
    <source>
        <dbReference type="Proteomes" id="UP000320333"/>
    </source>
</evidence>
<evidence type="ECO:0000256" key="13">
    <source>
        <dbReference type="PROSITE-ProRule" id="PRU01087"/>
    </source>
</evidence>
<feature type="transmembrane region" description="Helical" evidence="14">
    <location>
        <begin position="141"/>
        <end position="161"/>
    </location>
</feature>
<evidence type="ECO:0000256" key="3">
    <source>
        <dbReference type="ARBA" id="ARBA00022516"/>
    </source>
</evidence>
<evidence type="ECO:0000256" key="10">
    <source>
        <dbReference type="ARBA" id="ARBA00023166"/>
    </source>
</evidence>
<reference evidence="16 17" key="1">
    <citation type="journal article" date="2019" name="Sci. Rep.">
        <title>Comparative genomics of chytrid fungi reveal insights into the obligate biotrophic and pathogenic lifestyle of Synchytrium endobioticum.</title>
        <authorList>
            <person name="van de Vossenberg B.T.L.H."/>
            <person name="Warris S."/>
            <person name="Nguyen H.D.T."/>
            <person name="van Gent-Pelzer M.P.E."/>
            <person name="Joly D.L."/>
            <person name="van de Geest H.C."/>
            <person name="Bonants P.J.M."/>
            <person name="Smith D.S."/>
            <person name="Levesque C.A."/>
            <person name="van der Lee T.A.J."/>
        </authorList>
    </citation>
    <scope>NUCLEOTIDE SEQUENCE [LARGE SCALE GENOMIC DNA]</scope>
    <source>
        <strain evidence="16 17">CBS 675.73</strain>
    </source>
</reference>
<evidence type="ECO:0000313" key="16">
    <source>
        <dbReference type="EMBL" id="TPX75407.1"/>
    </source>
</evidence>
<evidence type="ECO:0000256" key="7">
    <source>
        <dbReference type="ARBA" id="ARBA00023011"/>
    </source>
</evidence>
<evidence type="ECO:0000256" key="6">
    <source>
        <dbReference type="ARBA" id="ARBA00022989"/>
    </source>
</evidence>
<comment type="similarity">
    <text evidence="2">Belongs to the EBP family.</text>
</comment>
<dbReference type="GO" id="GO:0016126">
    <property type="term" value="P:sterol biosynthetic process"/>
    <property type="evidence" value="ECO:0007669"/>
    <property type="project" value="UniProtKB-KW"/>
</dbReference>
<keyword evidence="6 13" id="KW-1133">Transmembrane helix</keyword>
<feature type="transmembrane region" description="Helical" evidence="14">
    <location>
        <begin position="110"/>
        <end position="134"/>
    </location>
</feature>
<dbReference type="AlphaFoldDB" id="A0A507FK19"/>
<evidence type="ECO:0000256" key="9">
    <source>
        <dbReference type="ARBA" id="ARBA00023136"/>
    </source>
</evidence>
<accession>A0A507FK19</accession>
<proteinExistence type="inferred from homology"/>
<keyword evidence="12" id="KW-0413">Isomerase</keyword>
<dbReference type="EMBL" id="QEAP01000082">
    <property type="protein sequence ID" value="TPX75407.1"/>
    <property type="molecule type" value="Genomic_DNA"/>
</dbReference>
<keyword evidence="7" id="KW-0756">Sterol biosynthesis</keyword>
<keyword evidence="17" id="KW-1185">Reference proteome</keyword>
<dbReference type="STRING" id="246404.A0A507FK19"/>
<dbReference type="Proteomes" id="UP000320333">
    <property type="component" value="Unassembled WGS sequence"/>
</dbReference>
<comment type="subcellular location">
    <subcellularLocation>
        <location evidence="1">Membrane</location>
        <topology evidence="1">Multi-pass membrane protein</topology>
    </subcellularLocation>
</comment>
<dbReference type="InterPro" id="IPR007905">
    <property type="entry name" value="EBP"/>
</dbReference>
<name>A0A507FK19_9FUNG</name>
<dbReference type="InterPro" id="IPR033118">
    <property type="entry name" value="EXPERA"/>
</dbReference>
<dbReference type="GO" id="GO:0000247">
    <property type="term" value="F:C-8 sterol isomerase activity"/>
    <property type="evidence" value="ECO:0007669"/>
    <property type="project" value="TreeGrafter"/>
</dbReference>
<dbReference type="PROSITE" id="PS51751">
    <property type="entry name" value="EXPERA"/>
    <property type="match status" value="1"/>
</dbReference>
<evidence type="ECO:0000259" key="15">
    <source>
        <dbReference type="PROSITE" id="PS51751"/>
    </source>
</evidence>
<keyword evidence="9 13" id="KW-0472">Membrane</keyword>
<evidence type="ECO:0000256" key="1">
    <source>
        <dbReference type="ARBA" id="ARBA00004141"/>
    </source>
</evidence>
<evidence type="ECO:0000256" key="12">
    <source>
        <dbReference type="ARBA" id="ARBA00023235"/>
    </source>
</evidence>
<dbReference type="Pfam" id="PF05241">
    <property type="entry name" value="EBP"/>
    <property type="match status" value="1"/>
</dbReference>
<evidence type="ECO:0000256" key="5">
    <source>
        <dbReference type="ARBA" id="ARBA00022955"/>
    </source>
</evidence>
<evidence type="ECO:0000256" key="11">
    <source>
        <dbReference type="ARBA" id="ARBA00023221"/>
    </source>
</evidence>
<keyword evidence="10" id="KW-1207">Sterol metabolism</keyword>
<keyword evidence="4 13" id="KW-0812">Transmembrane</keyword>
<evidence type="ECO:0000256" key="14">
    <source>
        <dbReference type="SAM" id="Phobius"/>
    </source>
</evidence>
<feature type="domain" description="EXPERA" evidence="15">
    <location>
        <begin position="54"/>
        <end position="196"/>
    </location>
</feature>
<feature type="transmembrane region" description="Helical" evidence="14">
    <location>
        <begin position="58"/>
        <end position="78"/>
    </location>
</feature>